<dbReference type="Gene3D" id="3.30.710.10">
    <property type="entry name" value="Potassium Channel Kv1.1, Chain A"/>
    <property type="match status" value="1"/>
</dbReference>
<accession>A0A3M7CI43</accession>
<dbReference type="EMBL" id="QWIP01000977">
    <property type="protein sequence ID" value="RMY51286.1"/>
    <property type="molecule type" value="Genomic_DNA"/>
</dbReference>
<dbReference type="Proteomes" id="UP000269276">
    <property type="component" value="Unassembled WGS sequence"/>
</dbReference>
<dbReference type="InterPro" id="IPR011333">
    <property type="entry name" value="SKP1/BTB/POZ_sf"/>
</dbReference>
<protein>
    <recommendedName>
        <fullName evidence="3">BTB domain-containing protein</fullName>
    </recommendedName>
</protein>
<gene>
    <name evidence="1" type="ORF">D0863_14629</name>
</gene>
<sequence length="332" mass="36229">MADTKAEQPERRDVDVDADGDIILALPKNLYIRVSSAVLSLVSPVSKAMLGPHFREGNQPRSSAHPNEIPLPEDDGIAMKHLCLLIHGRTGDSYSHGDRTFPTQIRALALLADKYDCAEAVALQAEAMLSRFWMHRANKQLVIQQMACLITASATLGLGPLFHVFTKSLVLDYCTTYSVANTGFPPFTLLQLEQQRSTARLKVHEEIVRMTPDIVFCKTCCKREVPMPNLAAVSNVLSQKSEPTTWPPEYVKTSLRNVLSKILIAPDIHFDAKTPCGHGARAVIKSTKVSAKAIAIYDAVGLCLPCIKNGGKQTNSCNHEEDKTIAGALSAA</sequence>
<dbReference type="AlphaFoldDB" id="A0A3M7CI43"/>
<name>A0A3M7CI43_HORWE</name>
<dbReference type="OrthoDB" id="5275938at2759"/>
<proteinExistence type="predicted"/>
<evidence type="ECO:0008006" key="3">
    <source>
        <dbReference type="Google" id="ProtNLM"/>
    </source>
</evidence>
<evidence type="ECO:0000313" key="2">
    <source>
        <dbReference type="Proteomes" id="UP000269276"/>
    </source>
</evidence>
<evidence type="ECO:0000313" key="1">
    <source>
        <dbReference type="EMBL" id="RMY51286.1"/>
    </source>
</evidence>
<comment type="caution">
    <text evidence="1">The sequence shown here is derived from an EMBL/GenBank/DDBJ whole genome shotgun (WGS) entry which is preliminary data.</text>
</comment>
<reference evidence="1 2" key="1">
    <citation type="journal article" date="2018" name="BMC Genomics">
        <title>Genomic evidence for intraspecific hybridization in a clonal and extremely halotolerant yeast.</title>
        <authorList>
            <person name="Gostincar C."/>
            <person name="Stajich J.E."/>
            <person name="Zupancic J."/>
            <person name="Zalar P."/>
            <person name="Gunde-Cimerman N."/>
        </authorList>
    </citation>
    <scope>NUCLEOTIDE SEQUENCE [LARGE SCALE GENOMIC DNA]</scope>
    <source>
        <strain evidence="1 2">EXF-2682</strain>
    </source>
</reference>
<organism evidence="1 2">
    <name type="scientific">Hortaea werneckii</name>
    <name type="common">Black yeast</name>
    <name type="synonym">Cladosporium werneckii</name>
    <dbReference type="NCBI Taxonomy" id="91943"/>
    <lineage>
        <taxon>Eukaryota</taxon>
        <taxon>Fungi</taxon>
        <taxon>Dikarya</taxon>
        <taxon>Ascomycota</taxon>
        <taxon>Pezizomycotina</taxon>
        <taxon>Dothideomycetes</taxon>
        <taxon>Dothideomycetidae</taxon>
        <taxon>Mycosphaerellales</taxon>
        <taxon>Teratosphaeriaceae</taxon>
        <taxon>Hortaea</taxon>
    </lineage>
</organism>